<dbReference type="OrthoDB" id="338850at2759"/>
<evidence type="ECO:0000313" key="2">
    <source>
        <dbReference type="EMBL" id="KAB8291806.1"/>
    </source>
</evidence>
<reference evidence="2 3" key="1">
    <citation type="submission" date="2019-06" db="EMBL/GenBank/DDBJ databases">
        <title>Genome Sequence of the Brown Rot Fungal Pathogen Monilinia laxa.</title>
        <authorList>
            <person name="De Miccolis Angelini R.M."/>
            <person name="Landi L."/>
            <person name="Abate D."/>
            <person name="Pollastro S."/>
            <person name="Romanazzi G."/>
            <person name="Faretra F."/>
        </authorList>
    </citation>
    <scope>NUCLEOTIDE SEQUENCE [LARGE SCALE GENOMIC DNA]</scope>
    <source>
        <strain evidence="2 3">Mlax316</strain>
    </source>
</reference>
<dbReference type="InterPro" id="IPR029004">
    <property type="entry name" value="Ribosomal_eL28/Mak16"/>
</dbReference>
<keyword evidence="3" id="KW-1185">Reference proteome</keyword>
<dbReference type="Proteomes" id="UP000326757">
    <property type="component" value="Unassembled WGS sequence"/>
</dbReference>
<organism evidence="2 3">
    <name type="scientific">Monilinia laxa</name>
    <name type="common">Brown rot fungus</name>
    <name type="synonym">Sclerotinia laxa</name>
    <dbReference type="NCBI Taxonomy" id="61186"/>
    <lineage>
        <taxon>Eukaryota</taxon>
        <taxon>Fungi</taxon>
        <taxon>Dikarya</taxon>
        <taxon>Ascomycota</taxon>
        <taxon>Pezizomycotina</taxon>
        <taxon>Leotiomycetes</taxon>
        <taxon>Helotiales</taxon>
        <taxon>Sclerotiniaceae</taxon>
        <taxon>Monilinia</taxon>
    </lineage>
</organism>
<gene>
    <name evidence="2" type="ORF">EYC80_006594</name>
</gene>
<dbReference type="Gene3D" id="3.30.390.110">
    <property type="match status" value="1"/>
</dbReference>
<dbReference type="AlphaFoldDB" id="A0A5N6JU96"/>
<evidence type="ECO:0000313" key="3">
    <source>
        <dbReference type="Proteomes" id="UP000326757"/>
    </source>
</evidence>
<name>A0A5N6JU96_MONLA</name>
<comment type="caution">
    <text evidence="2">The sequence shown here is derived from an EMBL/GenBank/DDBJ whole genome shotgun (WGS) entry which is preliminary data.</text>
</comment>
<feature type="domain" description="Ribosomal eL28/Mak16" evidence="1">
    <location>
        <begin position="53"/>
        <end position="88"/>
    </location>
</feature>
<dbReference type="EMBL" id="VIGI01000014">
    <property type="protein sequence ID" value="KAB8291806.1"/>
    <property type="molecule type" value="Genomic_DNA"/>
</dbReference>
<evidence type="ECO:0000259" key="1">
    <source>
        <dbReference type="Pfam" id="PF01778"/>
    </source>
</evidence>
<protein>
    <recommendedName>
        <fullName evidence="1">Ribosomal eL28/Mak16 domain-containing protein</fullName>
    </recommendedName>
</protein>
<proteinExistence type="predicted"/>
<dbReference type="Pfam" id="PF01778">
    <property type="entry name" value="Ribosomal_L28e"/>
    <property type="match status" value="1"/>
</dbReference>
<sequence>MRSPIFKSFSNNHNTRYLTTYRYNDNDNDNDTNKNPFNSNHFTMSQYVSADFIWEVTRSQNAFLVKRTTGGGSTFSRDPLNLTNKHSTPERMGANWTIVCWFRQRQGTRRI</sequence>
<accession>A0A5N6JU96</accession>